<reference evidence="2" key="1">
    <citation type="journal article" date="2017" name="Cell">
        <title>Insights into land plant evolution garnered from the Marchantia polymorpha genome.</title>
        <authorList>
            <person name="Bowman J.L."/>
            <person name="Kohchi T."/>
            <person name="Yamato K.T."/>
            <person name="Jenkins J."/>
            <person name="Shu S."/>
            <person name="Ishizaki K."/>
            <person name="Yamaoka S."/>
            <person name="Nishihama R."/>
            <person name="Nakamura Y."/>
            <person name="Berger F."/>
            <person name="Adam C."/>
            <person name="Aki S.S."/>
            <person name="Althoff F."/>
            <person name="Araki T."/>
            <person name="Arteaga-Vazquez M.A."/>
            <person name="Balasubrmanian S."/>
            <person name="Barry K."/>
            <person name="Bauer D."/>
            <person name="Boehm C.R."/>
            <person name="Briginshaw L."/>
            <person name="Caballero-Perez J."/>
            <person name="Catarino B."/>
            <person name="Chen F."/>
            <person name="Chiyoda S."/>
            <person name="Chovatia M."/>
            <person name="Davies K.M."/>
            <person name="Delmans M."/>
            <person name="Demura T."/>
            <person name="Dierschke T."/>
            <person name="Dolan L."/>
            <person name="Dorantes-Acosta A.E."/>
            <person name="Eklund D.M."/>
            <person name="Florent S.N."/>
            <person name="Flores-Sandoval E."/>
            <person name="Fujiyama A."/>
            <person name="Fukuzawa H."/>
            <person name="Galik B."/>
            <person name="Grimanelli D."/>
            <person name="Grimwood J."/>
            <person name="Grossniklaus U."/>
            <person name="Hamada T."/>
            <person name="Haseloff J."/>
            <person name="Hetherington A.J."/>
            <person name="Higo A."/>
            <person name="Hirakawa Y."/>
            <person name="Hundley H.N."/>
            <person name="Ikeda Y."/>
            <person name="Inoue K."/>
            <person name="Inoue S.I."/>
            <person name="Ishida S."/>
            <person name="Jia Q."/>
            <person name="Kakita M."/>
            <person name="Kanazawa T."/>
            <person name="Kawai Y."/>
            <person name="Kawashima T."/>
            <person name="Kennedy M."/>
            <person name="Kinose K."/>
            <person name="Kinoshita T."/>
            <person name="Kohara Y."/>
            <person name="Koide E."/>
            <person name="Komatsu K."/>
            <person name="Kopischke S."/>
            <person name="Kubo M."/>
            <person name="Kyozuka J."/>
            <person name="Lagercrantz U."/>
            <person name="Lin S.S."/>
            <person name="Lindquist E."/>
            <person name="Lipzen A.M."/>
            <person name="Lu C.W."/>
            <person name="De Luna E."/>
            <person name="Martienssen R.A."/>
            <person name="Minamino N."/>
            <person name="Mizutani M."/>
            <person name="Mizutani M."/>
            <person name="Mochizuki N."/>
            <person name="Monte I."/>
            <person name="Mosher R."/>
            <person name="Nagasaki H."/>
            <person name="Nakagami H."/>
            <person name="Naramoto S."/>
            <person name="Nishitani K."/>
            <person name="Ohtani M."/>
            <person name="Okamoto T."/>
            <person name="Okumura M."/>
            <person name="Phillips J."/>
            <person name="Pollak B."/>
            <person name="Reinders A."/>
            <person name="Rovekamp M."/>
            <person name="Sano R."/>
            <person name="Sawa S."/>
            <person name="Schmid M.W."/>
            <person name="Shirakawa M."/>
            <person name="Solano R."/>
            <person name="Spunde A."/>
            <person name="Suetsugu N."/>
            <person name="Sugano S."/>
            <person name="Sugiyama A."/>
            <person name="Sun R."/>
            <person name="Suzuki Y."/>
            <person name="Takenaka M."/>
            <person name="Takezawa D."/>
            <person name="Tomogane H."/>
            <person name="Tsuzuki M."/>
            <person name="Ueda T."/>
            <person name="Umeda M."/>
            <person name="Ward J.M."/>
            <person name="Watanabe Y."/>
            <person name="Yazaki K."/>
            <person name="Yokoyama R."/>
            <person name="Yoshitake Y."/>
            <person name="Yotsui I."/>
            <person name="Zachgo S."/>
            <person name="Schmutz J."/>
        </authorList>
    </citation>
    <scope>NUCLEOTIDE SEQUENCE [LARGE SCALE GENOMIC DNA]</scope>
    <source>
        <strain evidence="2">Tak-1</strain>
    </source>
</reference>
<dbReference type="AlphaFoldDB" id="A0A2R6XCB6"/>
<accession>A0A2R6XCB6</accession>
<organism evidence="1 2">
    <name type="scientific">Marchantia polymorpha</name>
    <name type="common">Common liverwort</name>
    <name type="synonym">Marchantia aquatica</name>
    <dbReference type="NCBI Taxonomy" id="3197"/>
    <lineage>
        <taxon>Eukaryota</taxon>
        <taxon>Viridiplantae</taxon>
        <taxon>Streptophyta</taxon>
        <taxon>Embryophyta</taxon>
        <taxon>Marchantiophyta</taxon>
        <taxon>Marchantiopsida</taxon>
        <taxon>Marchantiidae</taxon>
        <taxon>Marchantiales</taxon>
        <taxon>Marchantiaceae</taxon>
        <taxon>Marchantia</taxon>
    </lineage>
</organism>
<name>A0A2R6XCB6_MARPO</name>
<dbReference type="Gramene" id="Mp2g11070.1">
    <property type="protein sequence ID" value="Mp2g11070.1.cds"/>
    <property type="gene ID" value="Mp2g11070"/>
</dbReference>
<protein>
    <submittedName>
        <fullName evidence="1">Uncharacterized protein</fullName>
    </submittedName>
</protein>
<evidence type="ECO:0000313" key="2">
    <source>
        <dbReference type="Proteomes" id="UP000244005"/>
    </source>
</evidence>
<keyword evidence="2" id="KW-1185">Reference proteome</keyword>
<evidence type="ECO:0000313" key="1">
    <source>
        <dbReference type="EMBL" id="PTQ43751.1"/>
    </source>
</evidence>
<proteinExistence type="predicted"/>
<sequence length="109" mass="12734">MALQVVARPHSLDVPTTSDFQHRFHMKTSGFSYKEKFDQIIKCSLFWGSLSCMQNDYITKENIDNIIMSLPLKYHVIQVTPMSDMSIEQGWLLYDVNVWVHKSKVHCKP</sequence>
<dbReference type="EMBL" id="KZ772695">
    <property type="protein sequence ID" value="PTQ43751.1"/>
    <property type="molecule type" value="Genomic_DNA"/>
</dbReference>
<gene>
    <name evidence="1" type="ORF">MARPO_0023s0073</name>
</gene>
<dbReference type="Proteomes" id="UP000244005">
    <property type="component" value="Unassembled WGS sequence"/>
</dbReference>